<proteinExistence type="predicted"/>
<comment type="caution">
    <text evidence="1">The sequence shown here is derived from an EMBL/GenBank/DDBJ whole genome shotgun (WGS) entry which is preliminary data.</text>
</comment>
<evidence type="ECO:0000313" key="2">
    <source>
        <dbReference type="Proteomes" id="UP000628984"/>
    </source>
</evidence>
<accession>A0A918MQB2</accession>
<reference evidence="1" key="1">
    <citation type="journal article" date="2014" name="Int. J. Syst. Evol. Microbiol.">
        <title>Complete genome sequence of Corynebacterium casei LMG S-19264T (=DSM 44701T), isolated from a smear-ripened cheese.</title>
        <authorList>
            <consortium name="US DOE Joint Genome Institute (JGI-PGF)"/>
            <person name="Walter F."/>
            <person name="Albersmeier A."/>
            <person name="Kalinowski J."/>
            <person name="Ruckert C."/>
        </authorList>
    </citation>
    <scope>NUCLEOTIDE SEQUENCE</scope>
    <source>
        <strain evidence="1">KCTC 23714</strain>
    </source>
</reference>
<dbReference type="AlphaFoldDB" id="A0A918MQB2"/>
<dbReference type="EMBL" id="BMYQ01000026">
    <property type="protein sequence ID" value="GGW46847.1"/>
    <property type="molecule type" value="Genomic_DNA"/>
</dbReference>
<reference evidence="1" key="2">
    <citation type="submission" date="2020-09" db="EMBL/GenBank/DDBJ databases">
        <authorList>
            <person name="Sun Q."/>
            <person name="Kim S."/>
        </authorList>
    </citation>
    <scope>NUCLEOTIDE SEQUENCE</scope>
    <source>
        <strain evidence="1">KCTC 23714</strain>
    </source>
</reference>
<name>A0A918MQB2_9RHOB</name>
<sequence>MQPLREVSGFEAYMLNAAPLVPNCSGYRIRLARRACFLDNPSTLIDNADVRLVEGHIETNKKFHA</sequence>
<gene>
    <name evidence="1" type="ORF">GCM10011452_38130</name>
</gene>
<dbReference type="Proteomes" id="UP000628984">
    <property type="component" value="Unassembled WGS sequence"/>
</dbReference>
<organism evidence="1 2">
    <name type="scientific">Gemmobacter lanyuensis</name>
    <dbReference type="NCBI Taxonomy" id="1054497"/>
    <lineage>
        <taxon>Bacteria</taxon>
        <taxon>Pseudomonadati</taxon>
        <taxon>Pseudomonadota</taxon>
        <taxon>Alphaproteobacteria</taxon>
        <taxon>Rhodobacterales</taxon>
        <taxon>Paracoccaceae</taxon>
        <taxon>Gemmobacter</taxon>
    </lineage>
</organism>
<evidence type="ECO:0000313" key="1">
    <source>
        <dbReference type="EMBL" id="GGW46847.1"/>
    </source>
</evidence>
<keyword evidence="2" id="KW-1185">Reference proteome</keyword>
<protein>
    <submittedName>
        <fullName evidence="1">Uncharacterized protein</fullName>
    </submittedName>
</protein>